<feature type="chain" id="PRO_5020399953" evidence="1">
    <location>
        <begin position="30"/>
        <end position="590"/>
    </location>
</feature>
<dbReference type="EMBL" id="SLWW01000004">
    <property type="protein sequence ID" value="TCO72330.1"/>
    <property type="molecule type" value="Genomic_DNA"/>
</dbReference>
<dbReference type="Proteomes" id="UP000295142">
    <property type="component" value="Unassembled WGS sequence"/>
</dbReference>
<name>A0A4V2SAN2_9RHOB</name>
<comment type="caution">
    <text evidence="2">The sequence shown here is derived from an EMBL/GenBank/DDBJ whole genome shotgun (WGS) entry which is preliminary data.</text>
</comment>
<evidence type="ECO:0000256" key="1">
    <source>
        <dbReference type="SAM" id="SignalP"/>
    </source>
</evidence>
<evidence type="ECO:0000313" key="2">
    <source>
        <dbReference type="EMBL" id="TCO72330.1"/>
    </source>
</evidence>
<sequence>MNAVSSLFRLHDWPRLAGGLLLTLLPALAAAQPMPGPGAVELARRNAQAHETRTRSPVEFQVFRTVQEARAADGTRLALTSLNPGANGWFLLELFRPGQARETYHIENPDPRRVTIALTEGPDPALSLTGTGAQTLCRPWAGDAPGLDRARGTGLPFAPLCDGRLFLRNPVAGTRTSLERTAEFLRDNMVFGESLVGLVKSTLYKDRYLESGAVLDGADPGRAAAALGRARLADHPVMYTTMTFDLVGASPERMEMGAWYAVEGAPGIYASALQPRMIDPAILRGDSGANALDAVEGRADVYLVGFDLSHFEIGYETGTEHPRLDWSPRPSGAGRNWSIPGPDGFARPDPLVPTGMLNPDQAARVAATFTGGFKREHGAFRFGEMATTNHGHHYGFVVHGTVLSRLHPGLATFHVLADGTVGMTTWDEATAPPMRELRFARQNGVALVVRDPETGRSVPGPLVRQWLPGNWSGSAEAELRTLRAGACLRPGPNGPILVYAWFSAATPSAMARVFQAYDCDYAMLLDMNAMEHTYMALYTAGAGGGIDTRHLVAGMAQIDARRRDGSRVPRFVGSADNRDFFYLLRRETRE</sequence>
<dbReference type="AlphaFoldDB" id="A0A4V2SAN2"/>
<accession>A0A4V2SAN2</accession>
<proteinExistence type="predicted"/>
<keyword evidence="3" id="KW-1185">Reference proteome</keyword>
<protein>
    <submittedName>
        <fullName evidence="2">Uncharacterized protein</fullName>
    </submittedName>
</protein>
<keyword evidence="1" id="KW-0732">Signal</keyword>
<feature type="signal peptide" evidence="1">
    <location>
        <begin position="1"/>
        <end position="29"/>
    </location>
</feature>
<gene>
    <name evidence="2" type="ORF">EV655_10416</name>
</gene>
<organism evidence="2 3">
    <name type="scientific">Rhodovulum euryhalinum</name>
    <dbReference type="NCBI Taxonomy" id="35805"/>
    <lineage>
        <taxon>Bacteria</taxon>
        <taxon>Pseudomonadati</taxon>
        <taxon>Pseudomonadota</taxon>
        <taxon>Alphaproteobacteria</taxon>
        <taxon>Rhodobacterales</taxon>
        <taxon>Paracoccaceae</taxon>
        <taxon>Rhodovulum</taxon>
    </lineage>
</organism>
<reference evidence="2 3" key="1">
    <citation type="submission" date="2019-03" db="EMBL/GenBank/DDBJ databases">
        <title>Genomic Encyclopedia of Type Strains, Phase IV (KMG-IV): sequencing the most valuable type-strain genomes for metagenomic binning, comparative biology and taxonomic classification.</title>
        <authorList>
            <person name="Goeker M."/>
        </authorList>
    </citation>
    <scope>NUCLEOTIDE SEQUENCE [LARGE SCALE GENOMIC DNA]</scope>
    <source>
        <strain evidence="2 3">DSM 4868</strain>
    </source>
</reference>
<evidence type="ECO:0000313" key="3">
    <source>
        <dbReference type="Proteomes" id="UP000295142"/>
    </source>
</evidence>